<dbReference type="Proteomes" id="UP000010798">
    <property type="component" value="Chromosome"/>
</dbReference>
<sequence length="350" mass="37324">MLRRTRSAFTLIELLVVIAIIAVLIALLLPAVQAAREAARRSQCVNNLKQLGIALHNYHDTVGCLPMGAFDMTHGCQQYSPLTMLLPQLEQNAIYNSMNYANISGACWQILYNQTGFRSSVNVFLCPSDVDRITTIEGHSNYCANWGSKPYRYSANPNGPFFTTDFTSLGGWKGGIPKPLTLAGVLDGTSNTAGFSERNKGIGDGHTLGTSMALDPTTPSATPFNLSGPSDDPATDTTVQTYYANCKALAPIASNISNTGVPGGEWHQMLMGDTCYTHVMPPNSLTCVYPAGTDKNHPQGALTATSRHSGVVNVLFLDGTVRAVKSTIAPATWWAIGTSASSEVVSADAL</sequence>
<dbReference type="RefSeq" id="WP_015247305.1">
    <property type="nucleotide sequence ID" value="NC_019892.1"/>
</dbReference>
<protein>
    <submittedName>
        <fullName evidence="2">Prepilin-type N-terminal cleavage/methylation domain-containing protein</fullName>
    </submittedName>
</protein>
<dbReference type="Pfam" id="PF07963">
    <property type="entry name" value="N_methyl"/>
    <property type="match status" value="1"/>
</dbReference>
<dbReference type="SUPFAM" id="SSF54523">
    <property type="entry name" value="Pili subunits"/>
    <property type="match status" value="1"/>
</dbReference>
<dbReference type="NCBIfam" id="TIGR02532">
    <property type="entry name" value="IV_pilin_GFxxxE"/>
    <property type="match status" value="1"/>
</dbReference>
<evidence type="ECO:0000313" key="3">
    <source>
        <dbReference type="Proteomes" id="UP000010798"/>
    </source>
</evidence>
<evidence type="ECO:0000313" key="2">
    <source>
        <dbReference type="EMBL" id="AGA28173.1"/>
    </source>
</evidence>
<dbReference type="OrthoDB" id="241541at2"/>
<name>L0DH79_SINAD</name>
<dbReference type="InterPro" id="IPR027558">
    <property type="entry name" value="Pre_pil_HX9DG_C"/>
</dbReference>
<dbReference type="NCBIfam" id="TIGR04294">
    <property type="entry name" value="pre_pil_HX9DG"/>
    <property type="match status" value="1"/>
</dbReference>
<dbReference type="InterPro" id="IPR011453">
    <property type="entry name" value="DUF1559"/>
</dbReference>
<evidence type="ECO:0000259" key="1">
    <source>
        <dbReference type="Pfam" id="PF07596"/>
    </source>
</evidence>
<dbReference type="PANTHER" id="PTHR30093:SF2">
    <property type="entry name" value="TYPE II SECRETION SYSTEM PROTEIN H"/>
    <property type="match status" value="1"/>
</dbReference>
<dbReference type="EMBL" id="CP003364">
    <property type="protein sequence ID" value="AGA28173.1"/>
    <property type="molecule type" value="Genomic_DNA"/>
</dbReference>
<dbReference type="eggNOG" id="COG2165">
    <property type="taxonomic scope" value="Bacteria"/>
</dbReference>
<dbReference type="HOGENOM" id="CLU_041661_0_0_0"/>
<dbReference type="STRING" id="886293.Sinac_3945"/>
<organism evidence="2 3">
    <name type="scientific">Singulisphaera acidiphila (strain ATCC BAA-1392 / DSM 18658 / VKM B-2454 / MOB10)</name>
    <dbReference type="NCBI Taxonomy" id="886293"/>
    <lineage>
        <taxon>Bacteria</taxon>
        <taxon>Pseudomonadati</taxon>
        <taxon>Planctomycetota</taxon>
        <taxon>Planctomycetia</taxon>
        <taxon>Isosphaerales</taxon>
        <taxon>Isosphaeraceae</taxon>
        <taxon>Singulisphaera</taxon>
    </lineage>
</organism>
<dbReference type="Pfam" id="PF07596">
    <property type="entry name" value="SBP_bac_10"/>
    <property type="match status" value="1"/>
</dbReference>
<reference evidence="2 3" key="1">
    <citation type="submission" date="2012-02" db="EMBL/GenBank/DDBJ databases">
        <title>Complete sequence of chromosome of Singulisphaera acidiphila DSM 18658.</title>
        <authorList>
            <consortium name="US DOE Joint Genome Institute (JGI-PGF)"/>
            <person name="Lucas S."/>
            <person name="Copeland A."/>
            <person name="Lapidus A."/>
            <person name="Glavina del Rio T."/>
            <person name="Dalin E."/>
            <person name="Tice H."/>
            <person name="Bruce D."/>
            <person name="Goodwin L."/>
            <person name="Pitluck S."/>
            <person name="Peters L."/>
            <person name="Ovchinnikova G."/>
            <person name="Chertkov O."/>
            <person name="Kyrpides N."/>
            <person name="Mavromatis K."/>
            <person name="Ivanova N."/>
            <person name="Brettin T."/>
            <person name="Detter J.C."/>
            <person name="Han C."/>
            <person name="Larimer F."/>
            <person name="Land M."/>
            <person name="Hauser L."/>
            <person name="Markowitz V."/>
            <person name="Cheng J.-F."/>
            <person name="Hugenholtz P."/>
            <person name="Woyke T."/>
            <person name="Wu D."/>
            <person name="Tindall B."/>
            <person name="Pomrenke H."/>
            <person name="Brambilla E."/>
            <person name="Klenk H.-P."/>
            <person name="Eisen J.A."/>
        </authorList>
    </citation>
    <scope>NUCLEOTIDE SEQUENCE [LARGE SCALE GENOMIC DNA]</scope>
    <source>
        <strain evidence="3">ATCC BAA-1392 / DSM 18658 / VKM B-2454 / MOB10</strain>
    </source>
</reference>
<accession>L0DH79</accession>
<proteinExistence type="predicted"/>
<dbReference type="KEGG" id="saci:Sinac_3945"/>
<feature type="domain" description="DUF1559" evidence="1">
    <location>
        <begin position="33"/>
        <end position="330"/>
    </location>
</feature>
<keyword evidence="3" id="KW-1185">Reference proteome</keyword>
<dbReference type="Gene3D" id="3.30.700.10">
    <property type="entry name" value="Glycoprotein, Type 4 Pilin"/>
    <property type="match status" value="1"/>
</dbReference>
<dbReference type="AlphaFoldDB" id="L0DH79"/>
<dbReference type="InterPro" id="IPR012902">
    <property type="entry name" value="N_methyl_site"/>
</dbReference>
<dbReference type="InterPro" id="IPR045584">
    <property type="entry name" value="Pilin-like"/>
</dbReference>
<gene>
    <name evidence="2" type="ordered locus">Sinac_3945</name>
</gene>
<dbReference type="PANTHER" id="PTHR30093">
    <property type="entry name" value="GENERAL SECRETION PATHWAY PROTEIN G"/>
    <property type="match status" value="1"/>
</dbReference>